<reference evidence="3" key="1">
    <citation type="journal article" date="2023" name="Commun. Biol.">
        <title>Genome analysis of Parmales, the sister group of diatoms, reveals the evolutionary specialization of diatoms from phago-mixotrophs to photoautotrophs.</title>
        <authorList>
            <person name="Ban H."/>
            <person name="Sato S."/>
            <person name="Yoshikawa S."/>
            <person name="Yamada K."/>
            <person name="Nakamura Y."/>
            <person name="Ichinomiya M."/>
            <person name="Sato N."/>
            <person name="Blanc-Mathieu R."/>
            <person name="Endo H."/>
            <person name="Kuwata A."/>
            <person name="Ogata H."/>
        </authorList>
    </citation>
    <scope>NUCLEOTIDE SEQUENCE [LARGE SCALE GENOMIC DNA]</scope>
</reference>
<evidence type="ECO:0000256" key="1">
    <source>
        <dbReference type="SAM" id="SignalP"/>
    </source>
</evidence>
<protein>
    <submittedName>
        <fullName evidence="2">Uncharacterized protein</fullName>
    </submittedName>
</protein>
<proteinExistence type="predicted"/>
<comment type="caution">
    <text evidence="2">The sequence shown here is derived from an EMBL/GenBank/DDBJ whole genome shotgun (WGS) entry which is preliminary data.</text>
</comment>
<evidence type="ECO:0000313" key="2">
    <source>
        <dbReference type="EMBL" id="GMH59379.1"/>
    </source>
</evidence>
<name>A0A9W6ZZM0_9STRA</name>
<evidence type="ECO:0000313" key="3">
    <source>
        <dbReference type="Proteomes" id="UP001162640"/>
    </source>
</evidence>
<dbReference type="EMBL" id="BLQM01000071">
    <property type="protein sequence ID" value="GMH59379.1"/>
    <property type="molecule type" value="Genomic_DNA"/>
</dbReference>
<dbReference type="AlphaFoldDB" id="A0A9W6ZZM0"/>
<gene>
    <name evidence="2" type="ORF">TL16_g02817</name>
</gene>
<feature type="signal peptide" evidence="1">
    <location>
        <begin position="1"/>
        <end position="16"/>
    </location>
</feature>
<sequence length="264" mass="27999">MAVAFCLTFFLIYISGAGWLKSTGIGSETAGRTNATPKVKLSASTKLSGTPLERIASGQLNLIKLSGDKGTFCTLDFKTHKSDPSTYPMFRDLVKVSGCENAKNTFVVNLDEAFKAARDYDSRNGITAKPPKGFVFHESRCGSTLAANSLAVASEDFRVYSESAPVPSAVMMSHLKGAGGGTRGAGTPNCARAKSNPGKEVSEVLRGGQQNPKHASNEMFCAAHLSTLCNEALRRARNSGGLGKLVNYEVRLGLGVVRCGVHLF</sequence>
<accession>A0A9W6ZZM0</accession>
<keyword evidence="1" id="KW-0732">Signal</keyword>
<feature type="chain" id="PRO_5040956199" evidence="1">
    <location>
        <begin position="17"/>
        <end position="264"/>
    </location>
</feature>
<dbReference type="Proteomes" id="UP001162640">
    <property type="component" value="Unassembled WGS sequence"/>
</dbReference>
<organism evidence="2 3">
    <name type="scientific">Triparma laevis f. inornata</name>
    <dbReference type="NCBI Taxonomy" id="1714386"/>
    <lineage>
        <taxon>Eukaryota</taxon>
        <taxon>Sar</taxon>
        <taxon>Stramenopiles</taxon>
        <taxon>Ochrophyta</taxon>
        <taxon>Bolidophyceae</taxon>
        <taxon>Parmales</taxon>
        <taxon>Triparmaceae</taxon>
        <taxon>Triparma</taxon>
    </lineage>
</organism>